<dbReference type="AlphaFoldDB" id="A0A248U9G7"/>
<gene>
    <name evidence="1" type="ORF">CES85_5846</name>
</gene>
<keyword evidence="1" id="KW-0614">Plasmid</keyword>
<evidence type="ECO:0000313" key="2">
    <source>
        <dbReference type="Proteomes" id="UP000215256"/>
    </source>
</evidence>
<protein>
    <submittedName>
        <fullName evidence="1">Uncharacterized protein</fullName>
    </submittedName>
</protein>
<dbReference type="EMBL" id="CP022602">
    <property type="protein sequence ID" value="ASV83019.1"/>
    <property type="molecule type" value="Genomic_DNA"/>
</dbReference>
<dbReference type="Proteomes" id="UP000215256">
    <property type="component" value="Plasmid unnamed2"/>
</dbReference>
<name>A0A248U9G7_9HYPH</name>
<reference evidence="1 2" key="1">
    <citation type="submission" date="2017-07" db="EMBL/GenBank/DDBJ databases">
        <title>Phylogenetic study on the rhizospheric bacterium Ochrobactrum sp. A44.</title>
        <authorList>
            <person name="Krzyzanowska D.M."/>
            <person name="Ossowicki A."/>
            <person name="Rajewska M."/>
            <person name="Maciag T."/>
            <person name="Kaczynski Z."/>
            <person name="Czerwicka M."/>
            <person name="Jafra S."/>
        </authorList>
    </citation>
    <scope>NUCLEOTIDE SEQUENCE [LARGE SCALE GENOMIC DNA]</scope>
    <source>
        <strain evidence="1 2">A44</strain>
        <plasmid evidence="1 2">unnamed2</plasmid>
    </source>
</reference>
<dbReference type="KEGG" id="och:CES85_5846"/>
<evidence type="ECO:0000313" key="1">
    <source>
        <dbReference type="EMBL" id="ASV83019.1"/>
    </source>
</evidence>
<organism evidence="1 2">
    <name type="scientific">Ochrobactrum quorumnocens</name>
    <dbReference type="NCBI Taxonomy" id="271865"/>
    <lineage>
        <taxon>Bacteria</taxon>
        <taxon>Pseudomonadati</taxon>
        <taxon>Pseudomonadota</taxon>
        <taxon>Alphaproteobacteria</taxon>
        <taxon>Hyphomicrobiales</taxon>
        <taxon>Brucellaceae</taxon>
        <taxon>Brucella/Ochrobactrum group</taxon>
        <taxon>Ochrobactrum</taxon>
    </lineage>
</organism>
<sequence>MRRKVSPIEAILGLRRKTPDCRLETSPTDSADRLISFLSGTGDLRLHARQQNTIPSI</sequence>
<geneLocation type="plasmid" evidence="1 2">
    <name>unnamed2</name>
</geneLocation>
<accession>A0A248U9G7</accession>
<proteinExistence type="predicted"/>